<feature type="compositionally biased region" description="Polar residues" evidence="2">
    <location>
        <begin position="603"/>
        <end position="614"/>
    </location>
</feature>
<dbReference type="GO" id="GO:0022008">
    <property type="term" value="P:neurogenesis"/>
    <property type="evidence" value="ECO:0007669"/>
    <property type="project" value="InterPro"/>
</dbReference>
<keyword evidence="3" id="KW-0732">Signal</keyword>
<feature type="region of interest" description="Disordered" evidence="2">
    <location>
        <begin position="586"/>
        <end position="664"/>
    </location>
</feature>
<dbReference type="OrthoDB" id="6021133at2759"/>
<dbReference type="Proteomes" id="UP001152622">
    <property type="component" value="Chromosome 2"/>
</dbReference>
<feature type="region of interest" description="Disordered" evidence="2">
    <location>
        <begin position="514"/>
        <end position="558"/>
    </location>
</feature>
<evidence type="ECO:0000256" key="3">
    <source>
        <dbReference type="SAM" id="SignalP"/>
    </source>
</evidence>
<evidence type="ECO:0000256" key="1">
    <source>
        <dbReference type="ARBA" id="ARBA00023054"/>
    </source>
</evidence>
<dbReference type="PANTHER" id="PTHR12784:SF28">
    <property type="entry name" value="PROTEIN SICKIE"/>
    <property type="match status" value="1"/>
</dbReference>
<feature type="region of interest" description="Disordered" evidence="2">
    <location>
        <begin position="446"/>
        <end position="467"/>
    </location>
</feature>
<organism evidence="5 6">
    <name type="scientific">Synaphobranchus kaupii</name>
    <name type="common">Kaup's arrowtooth eel</name>
    <dbReference type="NCBI Taxonomy" id="118154"/>
    <lineage>
        <taxon>Eukaryota</taxon>
        <taxon>Metazoa</taxon>
        <taxon>Chordata</taxon>
        <taxon>Craniata</taxon>
        <taxon>Vertebrata</taxon>
        <taxon>Euteleostomi</taxon>
        <taxon>Actinopterygii</taxon>
        <taxon>Neopterygii</taxon>
        <taxon>Teleostei</taxon>
        <taxon>Anguilliformes</taxon>
        <taxon>Synaphobranchidae</taxon>
        <taxon>Synaphobranchus</taxon>
    </lineage>
</organism>
<evidence type="ECO:0000313" key="5">
    <source>
        <dbReference type="EMBL" id="KAJ8373510.1"/>
    </source>
</evidence>
<dbReference type="InterPro" id="IPR057568">
    <property type="entry name" value="CortBP2_NAV1-like_AAA_lid"/>
</dbReference>
<keyword evidence="6" id="KW-1185">Reference proteome</keyword>
<keyword evidence="1" id="KW-0175">Coiled coil</keyword>
<feature type="chain" id="PRO_5040280772" description="CortBP2/NAV1-like AAA+ ATPase lid domain-containing protein" evidence="3">
    <location>
        <begin position="18"/>
        <end position="664"/>
    </location>
</feature>
<evidence type="ECO:0000259" key="4">
    <source>
        <dbReference type="Pfam" id="PF25408"/>
    </source>
</evidence>
<feature type="compositionally biased region" description="Basic and acidic residues" evidence="2">
    <location>
        <begin position="649"/>
        <end position="664"/>
    </location>
</feature>
<dbReference type="AlphaFoldDB" id="A0A9Q1G197"/>
<feature type="signal peptide" evidence="3">
    <location>
        <begin position="1"/>
        <end position="17"/>
    </location>
</feature>
<dbReference type="PANTHER" id="PTHR12784">
    <property type="entry name" value="STEERIN"/>
    <property type="match status" value="1"/>
</dbReference>
<comment type="caution">
    <text evidence="5">The sequence shown here is derived from an EMBL/GenBank/DDBJ whole genome shotgun (WGS) entry which is preliminary data.</text>
</comment>
<proteinExistence type="predicted"/>
<name>A0A9Q1G197_SYNKA</name>
<dbReference type="InterPro" id="IPR039041">
    <property type="entry name" value="Nav/unc-53"/>
</dbReference>
<feature type="domain" description="CortBP2/NAV1-like AAA+ ATPase lid" evidence="4">
    <location>
        <begin position="376"/>
        <end position="451"/>
    </location>
</feature>
<dbReference type="EMBL" id="JAINUF010000002">
    <property type="protein sequence ID" value="KAJ8373510.1"/>
    <property type="molecule type" value="Genomic_DNA"/>
</dbReference>
<protein>
    <recommendedName>
        <fullName evidence="4">CortBP2/NAV1-like AAA+ ATPase lid domain-containing protein</fullName>
    </recommendedName>
</protein>
<feature type="compositionally biased region" description="Polar residues" evidence="2">
    <location>
        <begin position="631"/>
        <end position="648"/>
    </location>
</feature>
<evidence type="ECO:0000256" key="2">
    <source>
        <dbReference type="SAM" id="MobiDB-lite"/>
    </source>
</evidence>
<accession>A0A9Q1G197</accession>
<gene>
    <name evidence="5" type="ORF">SKAU_G00040900</name>
</gene>
<dbReference type="Pfam" id="PF25408">
    <property type="entry name" value="AAA_lid_NAV1"/>
    <property type="match status" value="1"/>
</dbReference>
<evidence type="ECO:0000313" key="6">
    <source>
        <dbReference type="Proteomes" id="UP001152622"/>
    </source>
</evidence>
<reference evidence="5" key="1">
    <citation type="journal article" date="2023" name="Science">
        <title>Genome structures resolve the early diversification of teleost fishes.</title>
        <authorList>
            <person name="Parey E."/>
            <person name="Louis A."/>
            <person name="Montfort J."/>
            <person name="Bouchez O."/>
            <person name="Roques C."/>
            <person name="Iampietro C."/>
            <person name="Lluch J."/>
            <person name="Castinel A."/>
            <person name="Donnadieu C."/>
            <person name="Desvignes T."/>
            <person name="Floi Bucao C."/>
            <person name="Jouanno E."/>
            <person name="Wen M."/>
            <person name="Mejri S."/>
            <person name="Dirks R."/>
            <person name="Jansen H."/>
            <person name="Henkel C."/>
            <person name="Chen W.J."/>
            <person name="Zahm M."/>
            <person name="Cabau C."/>
            <person name="Klopp C."/>
            <person name="Thompson A.W."/>
            <person name="Robinson-Rechavi M."/>
            <person name="Braasch I."/>
            <person name="Lecointre G."/>
            <person name="Bobe J."/>
            <person name="Postlethwait J.H."/>
            <person name="Berthelot C."/>
            <person name="Roest Crollius H."/>
            <person name="Guiguen Y."/>
        </authorList>
    </citation>
    <scope>NUCLEOTIDE SEQUENCE</scope>
    <source>
        <strain evidence="5">WJC10195</strain>
    </source>
</reference>
<sequence>MLGFSERCLFAFQNCLAVLCGHCELDVEKRDKCNRTIHDVATDDCKDLLENLQVVVWCVCQSHDALLRSRSSSHSLALPVILCRSDSYKVLIWVQRGSEEQICTVDMLEDGLTVGVVTVHRTTGWAELSQSLTHILSAHFLLLSGGGASLGLSTDSVSSVLIGLSELSLEELAYDSLIPLQLLQNYIRLVEQYRNIIFHGLEGSCQDYIANQISRCIKHKQEAMGIRCDIIRVEVDESLSKEQLVETFINCGFLVPEQQCVDGVCVVVLLEGLERAGSLSELLGDLCEGLENRGSVYPLPLLHAQDGCSLHHFHEGGFLIGTLSKPRLHGAELLLQQHFRWVQLRWDSEPLSGLLTRHLNRKLVHKVRGQVLPASDTLSRTVAWVCAVWQQLNSCLARLGAPEALIGPQMFLSCPVVPEQAQAVLKWLSRLWNMVVVPRVEEAISSRVTTKRSPGQRQSPSNKNLSSRQQAVVKAALSILVNKAVLQDCPLSRTEIDEHLPAFQGGSFPLLSLGSNKGGAKKGRDSTGCRRASTSPRKKGNPAPSWRTGGTLREGLLCSTDSSGQREAVPLALCSDDLIQELQAMCSSQSEPDVSKVGHPPSNIGSPGPASNKNRAPKPRSQLPVPASALQPPSSVPRSSTRQTSPKNKPQEDIWILHRDVQET</sequence>